<gene>
    <name evidence="2" type="ORF">SAMN05660461_1046</name>
</gene>
<dbReference type="RefSeq" id="WP_079468340.1">
    <property type="nucleotide sequence ID" value="NZ_FUZZ01000001.1"/>
</dbReference>
<protein>
    <submittedName>
        <fullName evidence="2">Putative zinc ribbon domain-containing protein</fullName>
    </submittedName>
</protein>
<dbReference type="Proteomes" id="UP000190166">
    <property type="component" value="Unassembled WGS sequence"/>
</dbReference>
<evidence type="ECO:0000313" key="3">
    <source>
        <dbReference type="Proteomes" id="UP000190166"/>
    </source>
</evidence>
<keyword evidence="3" id="KW-1185">Reference proteome</keyword>
<reference evidence="2 3" key="1">
    <citation type="submission" date="2017-02" db="EMBL/GenBank/DDBJ databases">
        <authorList>
            <person name="Peterson S.W."/>
        </authorList>
    </citation>
    <scope>NUCLEOTIDE SEQUENCE [LARGE SCALE GENOMIC DNA]</scope>
    <source>
        <strain evidence="2 3">DSM 18108</strain>
    </source>
</reference>
<dbReference type="AlphaFoldDB" id="A0A1T5NCT5"/>
<proteinExistence type="predicted"/>
<evidence type="ECO:0000259" key="1">
    <source>
        <dbReference type="Pfam" id="PF12674"/>
    </source>
</evidence>
<accession>A0A1T5NCT5</accession>
<sequence>MENDKICQSCSMPLNEVVLLGTEKDGSPSQEYCKYCYQQGEFTHPDLSLEEMKEHMTRMMNKEKLPEDILEAAINRLPYLKRWAGKKADHLS</sequence>
<organism evidence="2 3">
    <name type="scientific">Chitinophaga ginsengisegetis</name>
    <dbReference type="NCBI Taxonomy" id="393003"/>
    <lineage>
        <taxon>Bacteria</taxon>
        <taxon>Pseudomonadati</taxon>
        <taxon>Bacteroidota</taxon>
        <taxon>Chitinophagia</taxon>
        <taxon>Chitinophagales</taxon>
        <taxon>Chitinophagaceae</taxon>
        <taxon>Chitinophaga</taxon>
    </lineage>
</organism>
<feature type="domain" description="Putative zinc ribbon" evidence="1">
    <location>
        <begin position="6"/>
        <end position="83"/>
    </location>
</feature>
<evidence type="ECO:0000313" key="2">
    <source>
        <dbReference type="EMBL" id="SKC97928.1"/>
    </source>
</evidence>
<dbReference type="InterPro" id="IPR025868">
    <property type="entry name" value="Zn_ribbon_dom_put"/>
</dbReference>
<name>A0A1T5NCT5_9BACT</name>
<dbReference type="Pfam" id="PF12674">
    <property type="entry name" value="Zn_ribbon_2"/>
    <property type="match status" value="1"/>
</dbReference>
<dbReference type="STRING" id="393003.SAMN05660461_1046"/>
<dbReference type="EMBL" id="FUZZ01000001">
    <property type="protein sequence ID" value="SKC97928.1"/>
    <property type="molecule type" value="Genomic_DNA"/>
</dbReference>